<dbReference type="InterPro" id="IPR007507">
    <property type="entry name" value="Glycos_transf_N"/>
</dbReference>
<dbReference type="NCBIfam" id="NF002475">
    <property type="entry name" value="PRK01723.1"/>
    <property type="match status" value="1"/>
</dbReference>
<dbReference type="AlphaFoldDB" id="A0AB39X6P5"/>
<keyword evidence="9 18" id="KW-0547">Nucleotide-binding</keyword>
<dbReference type="Pfam" id="PF04413">
    <property type="entry name" value="Glycos_transf_N"/>
    <property type="match status" value="1"/>
</dbReference>
<evidence type="ECO:0000256" key="10">
    <source>
        <dbReference type="ARBA" id="ARBA00022777"/>
    </source>
</evidence>
<evidence type="ECO:0000256" key="18">
    <source>
        <dbReference type="HAMAP-Rule" id="MF_00521"/>
    </source>
</evidence>
<comment type="function">
    <text evidence="18">Catalyzes the ATP-dependent phosphorylation of the 3-deoxy-D-manno-octulosonic acid (Kdo) residue in Kdo-lipid IV(A) at the 4-OH position.</text>
</comment>
<feature type="transmembrane region" description="Helical" evidence="21">
    <location>
        <begin position="6"/>
        <end position="22"/>
    </location>
</feature>
<dbReference type="GO" id="GO:0009244">
    <property type="term" value="P:lipopolysaccharide core region biosynthetic process"/>
    <property type="evidence" value="ECO:0007669"/>
    <property type="project" value="UniProtKB-UniRule"/>
</dbReference>
<evidence type="ECO:0000256" key="20">
    <source>
        <dbReference type="PIRSR" id="PIRSR639901-2"/>
    </source>
</evidence>
<comment type="catalytic activity">
    <reaction evidence="16 18">
        <text>an alpha-Kdo-(2-&gt;6)-lipid IVA + ATP = a 4-O-phospho-alpha-Kdo-(2-&gt;6)-lipid IVA + ADP + H(+)</text>
        <dbReference type="Rhea" id="RHEA:74271"/>
        <dbReference type="ChEBI" id="CHEBI:15378"/>
        <dbReference type="ChEBI" id="CHEBI:30616"/>
        <dbReference type="ChEBI" id="CHEBI:176428"/>
        <dbReference type="ChEBI" id="CHEBI:193140"/>
        <dbReference type="ChEBI" id="CHEBI:456216"/>
        <dbReference type="EC" id="2.7.1.166"/>
    </reaction>
</comment>
<evidence type="ECO:0000256" key="11">
    <source>
        <dbReference type="ARBA" id="ARBA00022840"/>
    </source>
</evidence>
<dbReference type="GO" id="GO:0043842">
    <property type="term" value="F:Kdo transferase activity"/>
    <property type="evidence" value="ECO:0007669"/>
    <property type="project" value="UniProtKB-EC"/>
</dbReference>
<evidence type="ECO:0000256" key="12">
    <source>
        <dbReference type="ARBA" id="ARBA00022968"/>
    </source>
</evidence>
<keyword evidence="14 18" id="KW-0472">Membrane</keyword>
<dbReference type="Gene3D" id="1.10.510.10">
    <property type="entry name" value="Transferase(Phosphotransferase) domain 1"/>
    <property type="match status" value="1"/>
</dbReference>
<name>A0AB39X6P5_9GAMM</name>
<proteinExistence type="inferred from homology"/>
<feature type="domain" description="Glycosyl transferase family 1" evidence="22">
    <location>
        <begin position="243"/>
        <end position="395"/>
    </location>
</feature>
<dbReference type="GO" id="GO:0009245">
    <property type="term" value="P:lipid A biosynthetic process"/>
    <property type="evidence" value="ECO:0007669"/>
    <property type="project" value="TreeGrafter"/>
</dbReference>
<dbReference type="Pfam" id="PF06293">
    <property type="entry name" value="Kdo"/>
    <property type="match status" value="1"/>
</dbReference>
<dbReference type="GO" id="GO:0005886">
    <property type="term" value="C:plasma membrane"/>
    <property type="evidence" value="ECO:0007669"/>
    <property type="project" value="UniProtKB-SubCell"/>
</dbReference>
<evidence type="ECO:0000256" key="19">
    <source>
        <dbReference type="PIRSR" id="PIRSR639901-1"/>
    </source>
</evidence>
<sequence length="682" mass="77473">MTLWYRVLICIAVPFVFIYLWLRGRKAPAYRQHWRQRLALQSFPMQARDGILIHCVSVGETIAARGFIERILQQYPQLPVTLTSMTPTARSLAQQLFGERVFHAYLPLDTAGAMRRFFNKLVPRLVIILETELWPNLLRTADHQQIPVLVVNARLSERSAKSYQKYAWLIGPIWQHISWIAAQTEPSQQRFIHLGMPADKVAVRGNLKFDFQISEALQQQAQQWRTQLQRPVVVAASTHEGEDEQILDAFAQLLTQQPDCLLILVPRHPERFQTVTQLAQRQFKVVTRSSQQQVTAQHQVLVGDTMGELLLWYQVADVAFVGGSLIERGGHNPLEPVATSTAVVSGPHVFNFAEIFSRLEAVGAVKLVTHAEALAQAWQQLIAQPQLREQMVAAASAEFARDQGATAVMLTDVEAHLPPSTSLVRTLTMMQRLSPKPGLEYWYDTQALPDFNAEFFSADYWAQQNKVKGSATGRATAWFIEHGEQGMLLRHYYRGGLVGKLNKDRFKREPIETSRAMAEFSLLLKLRELGLPVPQPLAAKFERAPGWGYRADILVAIIPGAKDVFQRLQQASLTAPEWYRLGAAIKQLHQQQVYHSDLNCHNLMLDNAGKAWIVDFDKCEFRQPGEWQQANLERLLRSFNKEVKKAEEAGSVFHWQQARDWPLLLAGYQQDQEDPAVTETSA</sequence>
<keyword evidence="13 18" id="KW-0448">Lipopolysaccharide biosynthesis</keyword>
<dbReference type="Pfam" id="PF00534">
    <property type="entry name" value="Glycos_transf_1"/>
    <property type="match status" value="1"/>
</dbReference>
<dbReference type="SUPFAM" id="SSF53756">
    <property type="entry name" value="UDP-Glycosyltransferase/glycogen phosphorylase"/>
    <property type="match status" value="1"/>
</dbReference>
<dbReference type="EC" id="2.7.1.166" evidence="18"/>
<keyword evidence="10 18" id="KW-0418">Kinase</keyword>
<dbReference type="Gene3D" id="3.40.50.2000">
    <property type="entry name" value="Glycogen Phosphorylase B"/>
    <property type="match status" value="1"/>
</dbReference>
<dbReference type="InterPro" id="IPR038107">
    <property type="entry name" value="Glycos_transf_N_sf"/>
</dbReference>
<keyword evidence="12" id="KW-0735">Signal-anchor</keyword>
<dbReference type="InterPro" id="IPR022826">
    <property type="entry name" value="KDO_kinase"/>
</dbReference>
<evidence type="ECO:0000256" key="7">
    <source>
        <dbReference type="ARBA" id="ARBA00022519"/>
    </source>
</evidence>
<evidence type="ECO:0000256" key="5">
    <source>
        <dbReference type="ARBA" id="ARBA00010327"/>
    </source>
</evidence>
<comment type="subcellular location">
    <subcellularLocation>
        <location evidence="2 18">Cell inner membrane</location>
        <topology evidence="2 18">Peripheral membrane protein</topology>
        <orientation evidence="2 18">Cytoplasmic side</orientation>
    </subcellularLocation>
    <subcellularLocation>
        <location evidence="1">Cell inner membrane</location>
        <topology evidence="1">Single-pass membrane protein</topology>
        <orientation evidence="1">Cytoplasmic side</orientation>
    </subcellularLocation>
</comment>
<dbReference type="PANTHER" id="PTHR42755">
    <property type="entry name" value="3-DEOXY-MANNO-OCTULOSONATE CYTIDYLYLTRANSFERASE"/>
    <property type="match status" value="1"/>
</dbReference>
<dbReference type="GO" id="GO:0005524">
    <property type="term" value="F:ATP binding"/>
    <property type="evidence" value="ECO:0007669"/>
    <property type="project" value="UniProtKB-UniRule"/>
</dbReference>
<gene>
    <name evidence="24" type="primary">waaA</name>
    <name evidence="18" type="synonym">kdkA</name>
    <name evidence="24" type="ORF">AB8S08_08995</name>
</gene>
<reference evidence="24" key="1">
    <citation type="submission" date="2024-07" db="EMBL/GenBank/DDBJ databases">
        <title>Whole genome sequence of bacterial strains from algal surface.</title>
        <authorList>
            <person name="Kumar P."/>
        </authorList>
    </citation>
    <scope>NUCLEOTIDE SEQUENCE</scope>
    <source>
        <strain evidence="24">PP-1MA</strain>
    </source>
</reference>
<evidence type="ECO:0000256" key="2">
    <source>
        <dbReference type="ARBA" id="ARBA00004515"/>
    </source>
</evidence>
<dbReference type="FunFam" id="3.40.50.2000:FF:000032">
    <property type="entry name" value="3-deoxy-D-manno-octulosonic acid transferase"/>
    <property type="match status" value="1"/>
</dbReference>
<evidence type="ECO:0000256" key="21">
    <source>
        <dbReference type="SAM" id="Phobius"/>
    </source>
</evidence>
<feature type="site" description="Transition state stabilizer" evidence="20">
    <location>
        <position position="130"/>
    </location>
</feature>
<dbReference type="GO" id="GO:0016773">
    <property type="term" value="F:phosphotransferase activity, alcohol group as acceptor"/>
    <property type="evidence" value="ECO:0007669"/>
    <property type="project" value="UniProtKB-UniRule"/>
</dbReference>
<keyword evidence="21" id="KW-1133">Transmembrane helix</keyword>
<keyword evidence="21" id="KW-0812">Transmembrane</keyword>
<feature type="active site" evidence="18">
    <location>
        <position position="597"/>
    </location>
</feature>
<keyword evidence="8 18" id="KW-0808">Transferase</keyword>
<dbReference type="GO" id="GO:0016301">
    <property type="term" value="F:kinase activity"/>
    <property type="evidence" value="ECO:0007669"/>
    <property type="project" value="UniProtKB-KW"/>
</dbReference>
<comment type="similarity">
    <text evidence="5 18">Belongs to the protein kinase superfamily. KdkA/RfaP family.</text>
</comment>
<dbReference type="InterPro" id="IPR001296">
    <property type="entry name" value="Glyco_trans_1"/>
</dbReference>
<feature type="domain" description="3-deoxy-D-manno-octulosonic-acid transferase N-terminal" evidence="23">
    <location>
        <begin position="32"/>
        <end position="210"/>
    </location>
</feature>
<comment type="pathway">
    <text evidence="3 18">Bacterial outer membrane biogenesis; LPS core biosynthesis.</text>
</comment>
<evidence type="ECO:0000256" key="15">
    <source>
        <dbReference type="ARBA" id="ARBA00029511"/>
    </source>
</evidence>
<evidence type="ECO:0000256" key="8">
    <source>
        <dbReference type="ARBA" id="ARBA00022679"/>
    </source>
</evidence>
<keyword evidence="24" id="KW-0328">Glycosyltransferase</keyword>
<evidence type="ECO:0000256" key="9">
    <source>
        <dbReference type="ARBA" id="ARBA00022741"/>
    </source>
</evidence>
<evidence type="ECO:0000256" key="16">
    <source>
        <dbReference type="ARBA" id="ARBA00034417"/>
    </source>
</evidence>
<organism evidence="24">
    <name type="scientific">Pseudidiomarina sp. PP-1MA</name>
    <dbReference type="NCBI Taxonomy" id="3237706"/>
    <lineage>
        <taxon>Bacteria</taxon>
        <taxon>Pseudomonadati</taxon>
        <taxon>Pseudomonadota</taxon>
        <taxon>Gammaproteobacteria</taxon>
        <taxon>Alteromonadales</taxon>
        <taxon>Idiomarinaceae</taxon>
        <taxon>Pseudidiomarina</taxon>
    </lineage>
</organism>
<feature type="site" description="Transition state stabilizer" evidence="20">
    <location>
        <position position="208"/>
    </location>
</feature>
<keyword evidence="7 18" id="KW-0997">Cell inner membrane</keyword>
<dbReference type="PANTHER" id="PTHR42755:SF1">
    <property type="entry name" value="3-DEOXY-D-MANNO-OCTULOSONIC ACID TRANSFERASE, MITOCHONDRIAL-RELATED"/>
    <property type="match status" value="1"/>
</dbReference>
<protein>
    <recommendedName>
        <fullName evidence="15 18">3-deoxy-D-manno-octulosonic acid kinase</fullName>
        <shortName evidence="18">Kdo kinase</shortName>
        <ecNumber evidence="18">2.7.1.166</ecNumber>
    </recommendedName>
</protein>
<keyword evidence="6 18" id="KW-1003">Cell membrane</keyword>
<evidence type="ECO:0000256" key="14">
    <source>
        <dbReference type="ARBA" id="ARBA00023136"/>
    </source>
</evidence>
<dbReference type="HAMAP" id="MF_00521">
    <property type="entry name" value="KDO_kinase"/>
    <property type="match status" value="1"/>
</dbReference>
<dbReference type="RefSeq" id="WP_369742551.1">
    <property type="nucleotide sequence ID" value="NZ_CP165718.1"/>
</dbReference>
<evidence type="ECO:0000259" key="23">
    <source>
        <dbReference type="Pfam" id="PF04413"/>
    </source>
</evidence>
<dbReference type="InterPro" id="IPR011009">
    <property type="entry name" value="Kinase-like_dom_sf"/>
</dbReference>
<evidence type="ECO:0000256" key="4">
    <source>
        <dbReference type="ARBA" id="ARBA00006380"/>
    </source>
</evidence>
<dbReference type="NCBIfam" id="NF004388">
    <property type="entry name" value="PRK05749.1-4"/>
    <property type="match status" value="1"/>
</dbReference>
<feature type="active site" description="Proton acceptor" evidence="19">
    <location>
        <position position="60"/>
    </location>
</feature>
<dbReference type="SUPFAM" id="SSF56112">
    <property type="entry name" value="Protein kinase-like (PK-like)"/>
    <property type="match status" value="1"/>
</dbReference>
<evidence type="ECO:0000256" key="6">
    <source>
        <dbReference type="ARBA" id="ARBA00022475"/>
    </source>
</evidence>
<evidence type="ECO:0000256" key="13">
    <source>
        <dbReference type="ARBA" id="ARBA00022985"/>
    </source>
</evidence>
<dbReference type="Gene3D" id="3.40.50.11720">
    <property type="entry name" value="3-Deoxy-D-manno-octulosonic-acid transferase, N-terminal domain"/>
    <property type="match status" value="1"/>
</dbReference>
<evidence type="ECO:0000256" key="1">
    <source>
        <dbReference type="ARBA" id="ARBA00004388"/>
    </source>
</evidence>
<comment type="catalytic activity">
    <reaction evidence="17">
        <text>lipid IVA (E. coli) + CMP-3-deoxy-beta-D-manno-octulosonate = alpha-Kdo-(2-&gt;6)-lipid IVA (E. coli) + CMP + H(+)</text>
        <dbReference type="Rhea" id="RHEA:28066"/>
        <dbReference type="ChEBI" id="CHEBI:15378"/>
        <dbReference type="ChEBI" id="CHEBI:58603"/>
        <dbReference type="ChEBI" id="CHEBI:60364"/>
        <dbReference type="ChEBI" id="CHEBI:60377"/>
        <dbReference type="ChEBI" id="CHEBI:85987"/>
        <dbReference type="EC" id="2.4.99.12"/>
    </reaction>
</comment>
<dbReference type="FunFam" id="3.40.50.11720:FF:000001">
    <property type="entry name" value="3-deoxy-D-manno-octulosonic acid transferase"/>
    <property type="match status" value="1"/>
</dbReference>
<accession>A0AB39X6P5</accession>
<dbReference type="InterPro" id="IPR039901">
    <property type="entry name" value="Kdotransferase"/>
</dbReference>
<evidence type="ECO:0000313" key="24">
    <source>
        <dbReference type="EMBL" id="XDV08901.1"/>
    </source>
</evidence>
<evidence type="ECO:0000256" key="17">
    <source>
        <dbReference type="ARBA" id="ARBA00049183"/>
    </source>
</evidence>
<evidence type="ECO:0000256" key="3">
    <source>
        <dbReference type="ARBA" id="ARBA00004713"/>
    </source>
</evidence>
<keyword evidence="11 18" id="KW-0067">ATP-binding</keyword>
<dbReference type="EMBL" id="CP165718">
    <property type="protein sequence ID" value="XDV08901.1"/>
    <property type="molecule type" value="Genomic_DNA"/>
</dbReference>
<evidence type="ECO:0000259" key="22">
    <source>
        <dbReference type="Pfam" id="PF00534"/>
    </source>
</evidence>
<comment type="similarity">
    <text evidence="4">Belongs to the glycosyltransferase group 1 family. Glycosyltransferase 30 subfamily.</text>
</comment>